<evidence type="ECO:0000313" key="4">
    <source>
        <dbReference type="Proteomes" id="UP000217005"/>
    </source>
</evidence>
<dbReference type="SUPFAM" id="SSF52402">
    <property type="entry name" value="Adenine nucleotide alpha hydrolases-like"/>
    <property type="match status" value="2"/>
</dbReference>
<dbReference type="Pfam" id="PF00582">
    <property type="entry name" value="Usp"/>
    <property type="match status" value="1"/>
</dbReference>
<evidence type="ECO:0000256" key="1">
    <source>
        <dbReference type="ARBA" id="ARBA00008791"/>
    </source>
</evidence>
<name>A0A261SQX9_9BORD</name>
<dbReference type="RefSeq" id="WP_094825751.1">
    <property type="nucleotide sequence ID" value="NZ_NEVL01000002.1"/>
</dbReference>
<sequence length="284" mass="31111">MKYVIACIADTPRAEDVCDHAIWAAQRLDTDLEFLHVLEYQPDAAPITDLSGGIWMGAQETLLLELAELDKRRFELARTQGQQRLQSAVERARAQGALRTDGKQRQGLLVDTLLEIEADTRLFVMGPHSGPPRSSRLLPDHKLEASVRALRRPILVANQPFRAPARFMLAFDGSETSRHTVEAVSRSPLLTGLACQIVVVQSDGKDGSDALQWARSTLVQAGFAAEGVLLDGEPAPQLLRHATEQAMDLLVMGAYGHSRIRQLVLGSTTTALLNQAAVNLLILR</sequence>
<comment type="caution">
    <text evidence="3">The sequence shown here is derived from an EMBL/GenBank/DDBJ whole genome shotgun (WGS) entry which is preliminary data.</text>
</comment>
<dbReference type="PANTHER" id="PTHR46268">
    <property type="entry name" value="STRESS RESPONSE PROTEIN NHAX"/>
    <property type="match status" value="1"/>
</dbReference>
<dbReference type="AlphaFoldDB" id="A0A261SQX9"/>
<evidence type="ECO:0000313" key="3">
    <source>
        <dbReference type="EMBL" id="OZI39382.1"/>
    </source>
</evidence>
<dbReference type="InterPro" id="IPR006016">
    <property type="entry name" value="UspA"/>
</dbReference>
<gene>
    <name evidence="3" type="ORF">CEG14_07635</name>
</gene>
<comment type="similarity">
    <text evidence="1">Belongs to the universal stress protein A family.</text>
</comment>
<evidence type="ECO:0000259" key="2">
    <source>
        <dbReference type="Pfam" id="PF00582"/>
    </source>
</evidence>
<dbReference type="InterPro" id="IPR006015">
    <property type="entry name" value="Universal_stress_UspA"/>
</dbReference>
<dbReference type="OrthoDB" id="9804721at2"/>
<dbReference type="PANTHER" id="PTHR46268:SF15">
    <property type="entry name" value="UNIVERSAL STRESS PROTEIN HP_0031"/>
    <property type="match status" value="1"/>
</dbReference>
<dbReference type="CDD" id="cd00293">
    <property type="entry name" value="USP-like"/>
    <property type="match status" value="1"/>
</dbReference>
<accession>A0A261SQX9</accession>
<dbReference type="EMBL" id="NEVL01000002">
    <property type="protein sequence ID" value="OZI39382.1"/>
    <property type="molecule type" value="Genomic_DNA"/>
</dbReference>
<dbReference type="Proteomes" id="UP000217005">
    <property type="component" value="Unassembled WGS sequence"/>
</dbReference>
<reference evidence="3 4" key="1">
    <citation type="submission" date="2017-05" db="EMBL/GenBank/DDBJ databases">
        <title>Complete and WGS of Bordetella genogroups.</title>
        <authorList>
            <person name="Spilker T."/>
            <person name="LiPuma J."/>
        </authorList>
    </citation>
    <scope>NUCLEOTIDE SEQUENCE [LARGE SCALE GENOMIC DNA]</scope>
    <source>
        <strain evidence="3 4">AU17610</strain>
    </source>
</reference>
<dbReference type="Gene3D" id="3.40.50.12370">
    <property type="match status" value="1"/>
</dbReference>
<protein>
    <submittedName>
        <fullName evidence="3">Universal stress protein</fullName>
    </submittedName>
</protein>
<proteinExistence type="inferred from homology"/>
<feature type="domain" description="UspA" evidence="2">
    <location>
        <begin position="215"/>
        <end position="284"/>
    </location>
</feature>
<organism evidence="3 4">
    <name type="scientific">Bordetella genomosp. 1</name>
    <dbReference type="NCBI Taxonomy" id="1395607"/>
    <lineage>
        <taxon>Bacteria</taxon>
        <taxon>Pseudomonadati</taxon>
        <taxon>Pseudomonadota</taxon>
        <taxon>Betaproteobacteria</taxon>
        <taxon>Burkholderiales</taxon>
        <taxon>Alcaligenaceae</taxon>
        <taxon>Bordetella</taxon>
    </lineage>
</organism>
<dbReference type="PRINTS" id="PR01438">
    <property type="entry name" value="UNVRSLSTRESS"/>
</dbReference>